<organism evidence="2 3">
    <name type="scientific">Diversispora epigaea</name>
    <dbReference type="NCBI Taxonomy" id="1348612"/>
    <lineage>
        <taxon>Eukaryota</taxon>
        <taxon>Fungi</taxon>
        <taxon>Fungi incertae sedis</taxon>
        <taxon>Mucoromycota</taxon>
        <taxon>Glomeromycotina</taxon>
        <taxon>Glomeromycetes</taxon>
        <taxon>Diversisporales</taxon>
        <taxon>Diversisporaceae</taxon>
        <taxon>Diversispora</taxon>
    </lineage>
</organism>
<feature type="domain" description="ATPase" evidence="1">
    <location>
        <begin position="102"/>
        <end position="314"/>
    </location>
</feature>
<accession>A0A397JHA7</accession>
<name>A0A397JHA7_9GLOM</name>
<dbReference type="PANTHER" id="PTHR36168">
    <property type="entry name" value="CHROMOSOME 1, WHOLE GENOME SHOTGUN SEQUENCE"/>
    <property type="match status" value="1"/>
</dbReference>
<dbReference type="Gene3D" id="3.40.50.300">
    <property type="entry name" value="P-loop containing nucleotide triphosphate hydrolases"/>
    <property type="match status" value="1"/>
</dbReference>
<proteinExistence type="predicted"/>
<dbReference type="Proteomes" id="UP000266861">
    <property type="component" value="Unassembled WGS sequence"/>
</dbReference>
<dbReference type="OrthoDB" id="511599at2759"/>
<dbReference type="SUPFAM" id="SSF52540">
    <property type="entry name" value="P-loop containing nucleoside triphosphate hydrolases"/>
    <property type="match status" value="1"/>
</dbReference>
<dbReference type="STRING" id="1348612.A0A397JHA7"/>
<dbReference type="InterPro" id="IPR011579">
    <property type="entry name" value="ATPase_dom"/>
</dbReference>
<dbReference type="GO" id="GO:0005524">
    <property type="term" value="F:ATP binding"/>
    <property type="evidence" value="ECO:0007669"/>
    <property type="project" value="InterPro"/>
</dbReference>
<evidence type="ECO:0000313" key="2">
    <source>
        <dbReference type="EMBL" id="RHZ87735.1"/>
    </source>
</evidence>
<dbReference type="AlphaFoldDB" id="A0A397JHA7"/>
<dbReference type="InterPro" id="IPR027417">
    <property type="entry name" value="P-loop_NTPase"/>
</dbReference>
<gene>
    <name evidence="2" type="ORF">Glove_30g138</name>
</gene>
<evidence type="ECO:0000313" key="3">
    <source>
        <dbReference type="Proteomes" id="UP000266861"/>
    </source>
</evidence>
<reference evidence="2 3" key="1">
    <citation type="submission" date="2018-08" db="EMBL/GenBank/DDBJ databases">
        <title>Genome and evolution of the arbuscular mycorrhizal fungus Diversispora epigaea (formerly Glomus versiforme) and its bacterial endosymbionts.</title>
        <authorList>
            <person name="Sun X."/>
            <person name="Fei Z."/>
            <person name="Harrison M."/>
        </authorList>
    </citation>
    <scope>NUCLEOTIDE SEQUENCE [LARGE SCALE GENOMIC DNA]</scope>
    <source>
        <strain evidence="2 3">IT104</strain>
    </source>
</reference>
<dbReference type="Pfam" id="PF01637">
    <property type="entry name" value="ATPase_2"/>
    <property type="match status" value="1"/>
</dbReference>
<keyword evidence="3" id="KW-1185">Reference proteome</keyword>
<evidence type="ECO:0000259" key="1">
    <source>
        <dbReference type="Pfam" id="PF01637"/>
    </source>
</evidence>
<dbReference type="EMBL" id="PQFF01000028">
    <property type="protein sequence ID" value="RHZ87735.1"/>
    <property type="molecule type" value="Genomic_DNA"/>
</dbReference>
<protein>
    <recommendedName>
        <fullName evidence="1">ATPase domain-containing protein</fullName>
    </recommendedName>
</protein>
<dbReference type="PANTHER" id="PTHR36168:SF1">
    <property type="entry name" value="ORC1-LIKE AAA ATPASE DOMAIN-CONTAINING PROTEIN"/>
    <property type="match status" value="1"/>
</dbReference>
<sequence length="440" mass="50376">MDSDDEIFKDDDNLFVSPELEEEDECYEGLVNPELIVNAQPQKKPIFHSYLIAKSIFVGDLIYSWYRNKRNKSILKKTIENGTRPDVGVSREKLVSRDDVVNCLNKILKPNEDQSFYHVICGEHGSGKTTLMKISSNNVKNGVIYVEIPSDTKDFGKAFGKALNFEFEEHISFTKQLIRKMGNTNNTFEEAKWKRALGAFKHVAKVYKAKHGVPPIIIYDNISQLAHKNPDILDILQDDAKNNADTRKYIAVFVSSEGMIPKRMECRSSWSRAEPVMEIGDLSKEESIKYLTDVRKVKEAERLYKIAGGLIVDLKFVADKSIAGLKYEDIKQIMLSKVKKKFESAKLLRNQSRHEIGKRVINVLLDSKEIDTDIFREFFKDNEFDDVLKENVFAYHPSRGIGGTVTFQSQSVVFYVQENAELYAKLIVSKKLQPPIKQIL</sequence>
<comment type="caution">
    <text evidence="2">The sequence shown here is derived from an EMBL/GenBank/DDBJ whole genome shotgun (WGS) entry which is preliminary data.</text>
</comment>